<evidence type="ECO:0000313" key="2">
    <source>
        <dbReference type="Proteomes" id="UP000286997"/>
    </source>
</evidence>
<organism evidence="1 2">
    <name type="scientific">Methylobacterium oryzihabitans</name>
    <dbReference type="NCBI Taxonomy" id="2499852"/>
    <lineage>
        <taxon>Bacteria</taxon>
        <taxon>Pseudomonadati</taxon>
        <taxon>Pseudomonadota</taxon>
        <taxon>Alphaproteobacteria</taxon>
        <taxon>Hyphomicrobiales</taxon>
        <taxon>Methylobacteriaceae</taxon>
        <taxon>Methylobacterium</taxon>
    </lineage>
</organism>
<sequence>MSEDDVQTLNAARRRLVARQVALARSIAVSAAVAMAEVHDLTAVTVAIEHLDRTLVDLGRPHMPGNYDEPG</sequence>
<proteinExistence type="predicted"/>
<comment type="caution">
    <text evidence="1">The sequence shown here is derived from an EMBL/GenBank/DDBJ whole genome shotgun (WGS) entry which is preliminary data.</text>
</comment>
<reference evidence="1 2" key="1">
    <citation type="submission" date="2019-01" db="EMBL/GenBank/DDBJ databases">
        <authorList>
            <person name="Chen W.-M."/>
        </authorList>
    </citation>
    <scope>NUCLEOTIDE SEQUENCE [LARGE SCALE GENOMIC DNA]</scope>
    <source>
        <strain evidence="1 2">TER-1</strain>
    </source>
</reference>
<dbReference type="AlphaFoldDB" id="A0A3S3U8J8"/>
<dbReference type="RefSeq" id="WP_127729181.1">
    <property type="nucleotide sequence ID" value="NZ_SACP01000010.1"/>
</dbReference>
<dbReference type="OrthoDB" id="8020141at2"/>
<dbReference type="Proteomes" id="UP000286997">
    <property type="component" value="Unassembled WGS sequence"/>
</dbReference>
<name>A0A3S3U8J8_9HYPH</name>
<protein>
    <submittedName>
        <fullName evidence="1">Uncharacterized protein</fullName>
    </submittedName>
</protein>
<gene>
    <name evidence="1" type="ORF">EOE48_11825</name>
</gene>
<evidence type="ECO:0000313" key="1">
    <source>
        <dbReference type="EMBL" id="RVU18077.1"/>
    </source>
</evidence>
<keyword evidence="2" id="KW-1185">Reference proteome</keyword>
<dbReference type="EMBL" id="SACP01000010">
    <property type="protein sequence ID" value="RVU18077.1"/>
    <property type="molecule type" value="Genomic_DNA"/>
</dbReference>
<accession>A0A3S3U8J8</accession>